<keyword evidence="2" id="KW-0732">Signal</keyword>
<feature type="compositionally biased region" description="Basic and acidic residues" evidence="1">
    <location>
        <begin position="100"/>
        <end position="132"/>
    </location>
</feature>
<proteinExistence type="predicted"/>
<evidence type="ECO:0000256" key="2">
    <source>
        <dbReference type="SAM" id="SignalP"/>
    </source>
</evidence>
<dbReference type="OrthoDB" id="6221871at2"/>
<dbReference type="Gene3D" id="2.60.40.10">
    <property type="entry name" value="Immunoglobulins"/>
    <property type="match status" value="1"/>
</dbReference>
<evidence type="ECO:0000256" key="1">
    <source>
        <dbReference type="SAM" id="MobiDB-lite"/>
    </source>
</evidence>
<name>A0A4P7C0X3_9GAMM</name>
<reference evidence="4 5" key="1">
    <citation type="submission" date="2019-03" db="EMBL/GenBank/DDBJ databases">
        <title>The genome sequence of Nitrosococcus wardiae strain D1FHST reveals the archetypal metabolic capacity of ammonia-oxidizing Gammaproteobacteria.</title>
        <authorList>
            <person name="Wang L."/>
            <person name="Lim C.K."/>
            <person name="Hanson T.E."/>
            <person name="Dang H."/>
            <person name="Klotz M.G."/>
        </authorList>
    </citation>
    <scope>NUCLEOTIDE SEQUENCE [LARGE SCALE GENOMIC DNA]</scope>
    <source>
        <strain evidence="4 5">D1FHS</strain>
    </source>
</reference>
<organism evidence="4 5">
    <name type="scientific">Nitrosococcus wardiae</name>
    <dbReference type="NCBI Taxonomy" id="1814290"/>
    <lineage>
        <taxon>Bacteria</taxon>
        <taxon>Pseudomonadati</taxon>
        <taxon>Pseudomonadota</taxon>
        <taxon>Gammaproteobacteria</taxon>
        <taxon>Chromatiales</taxon>
        <taxon>Chromatiaceae</taxon>
        <taxon>Nitrosococcus</taxon>
    </lineage>
</organism>
<keyword evidence="5" id="KW-1185">Reference proteome</keyword>
<evidence type="ECO:0000313" key="4">
    <source>
        <dbReference type="EMBL" id="QBQ54512.1"/>
    </source>
</evidence>
<gene>
    <name evidence="4" type="ORF">E3U44_08325</name>
</gene>
<dbReference type="AlphaFoldDB" id="A0A4P7C0X3"/>
<feature type="region of interest" description="Disordered" evidence="1">
    <location>
        <begin position="72"/>
        <end position="132"/>
    </location>
</feature>
<dbReference type="Pfam" id="PF21345">
    <property type="entry name" value="PcRGLX_2nd"/>
    <property type="match status" value="1"/>
</dbReference>
<evidence type="ECO:0000313" key="5">
    <source>
        <dbReference type="Proteomes" id="UP000294325"/>
    </source>
</evidence>
<feature type="signal peptide" evidence="2">
    <location>
        <begin position="1"/>
        <end position="19"/>
    </location>
</feature>
<dbReference type="InterPro" id="IPR013783">
    <property type="entry name" value="Ig-like_fold"/>
</dbReference>
<dbReference type="EMBL" id="CP038033">
    <property type="protein sequence ID" value="QBQ54512.1"/>
    <property type="molecule type" value="Genomic_DNA"/>
</dbReference>
<evidence type="ECO:0000259" key="3">
    <source>
        <dbReference type="Pfam" id="PF21345"/>
    </source>
</evidence>
<accession>A0A4P7C0X3</accession>
<feature type="chain" id="PRO_5020735863" description="PcRGLX/YetA-like central beta-sandwich domain-containing protein" evidence="2">
    <location>
        <begin position="20"/>
        <end position="1047"/>
    </location>
</feature>
<dbReference type="RefSeq" id="WP_134357709.1">
    <property type="nucleotide sequence ID" value="NZ_CP038033.1"/>
</dbReference>
<protein>
    <recommendedName>
        <fullName evidence="3">PcRGLX/YetA-like central beta-sandwich domain-containing protein</fullName>
    </recommendedName>
</protein>
<dbReference type="KEGG" id="nwr:E3U44_08325"/>
<feature type="domain" description="PcRGLX/YetA-like central beta-sandwich" evidence="3">
    <location>
        <begin position="245"/>
        <end position="371"/>
    </location>
</feature>
<dbReference type="Proteomes" id="UP000294325">
    <property type="component" value="Chromosome"/>
</dbReference>
<sequence>MHISLNLSFFFLLTIITLASGENSAASNSKIHKLEEKLDRLLLNYTELHPEVVILKQKIADLKEEVRQKNRRLEENNAKAQPSQTPAVHPSPKKTPPPTSDKKHTVISKPDKKGQPALARREDLPPRKINEDTDLFGKKGTLRVPLQVKETAGVVVKSYPITTVVPLPLGQYHNTKAFRIIDSAGDTIPAQFNIVNRWWARDNSIRHLMINFQPTVSAFSGQGTGIARYYLQDDSAGNTTKTPLKVKQTSNLITVITGPIKFTVDKKKFNILDKVWFDQNQDNKFDDSEKIIYSNQKNGGVFLGRLPDDVQLDSSRNNVAFEIEESGPTRVVIRAEAVTKYFNTKKHLHGFAVRIFAYANKPFIKIDYQLQNSAKNKIFSWPLYFEAMNIDFRLKLDNNPKVRLGIGDGSIYERTRENGLYLAQESHDSFKVYDKKTKSTLSSGKIADGFIDVSDSEKGVTALTRYFWQTWPNGLEIDSENKLSFQLFPEWSAQWQQKLATPHFTKTGLYWLEDMQHVYKEMLLFFHGPNTENEELINLAKTFQYHPVATLPTAWYKATRATLDMDGFIPIDKKTSTIDQRHYQYKSSNFNIDKATQYNFGWDQFLIDIHRKWGASQGGGWPYSVSSFIASENPSDYYFAEQFAMGELNVRPQWMAQYSFDKDWKFLQLTENPYAGYSWRKINGGNFRRHFDAPFIEGTDIDAKPRDDQHAWFYHMEEAYYFTGNPWIKDWYKFVGEFRKTFLHRLDPYPDPSTRGTAHALAHALQAYRITGDPELINAYQQYINKLRKNQSPIHGSISRMWNGDFRSDRASWVGYLAHTIITFMNEVKGKNWQAYAEAFNFLSGLMEWNYIYGNFAYQVNSDKGQRGSSSYGAQNLADPQAWYFLHTGKQKYLDHLKKYVKEGINGGDKVYSNALEWNGQFQGRHVQFVREYKKADLIPPKAISDLKAIPEGRRITLTWTPPLEADRYHIVWSDKPISEAPTTDKKMTNWWAANALGPDLIPTPNKKQKITITTSRSIHSFYVAIFTFDKNDNMSPMSNVVSANFH</sequence>
<dbReference type="InterPro" id="IPR048330">
    <property type="entry name" value="PcRGLX/YetA_2nd"/>
</dbReference>